<comment type="caution">
    <text evidence="2">The sequence shown here is derived from an EMBL/GenBank/DDBJ whole genome shotgun (WGS) entry which is preliminary data.</text>
</comment>
<protein>
    <submittedName>
        <fullName evidence="2">Uncharacterized protein</fullName>
    </submittedName>
</protein>
<proteinExistence type="predicted"/>
<reference evidence="2 3" key="1">
    <citation type="submission" date="2021-01" db="EMBL/GenBank/DDBJ databases">
        <title>Whole genome shotgun sequence of Planobispora siamensis NBRC 107568.</title>
        <authorList>
            <person name="Komaki H."/>
            <person name="Tamura T."/>
        </authorList>
    </citation>
    <scope>NUCLEOTIDE SEQUENCE [LARGE SCALE GENOMIC DNA]</scope>
    <source>
        <strain evidence="2 3">NBRC 107568</strain>
    </source>
</reference>
<feature type="region of interest" description="Disordered" evidence="1">
    <location>
        <begin position="1"/>
        <end position="43"/>
    </location>
</feature>
<organism evidence="2 3">
    <name type="scientific">Planobispora siamensis</name>
    <dbReference type="NCBI Taxonomy" id="936338"/>
    <lineage>
        <taxon>Bacteria</taxon>
        <taxon>Bacillati</taxon>
        <taxon>Actinomycetota</taxon>
        <taxon>Actinomycetes</taxon>
        <taxon>Streptosporangiales</taxon>
        <taxon>Streptosporangiaceae</taxon>
        <taxon>Planobispora</taxon>
    </lineage>
</organism>
<dbReference type="EMBL" id="BOOJ01000064">
    <property type="protein sequence ID" value="GIH96264.1"/>
    <property type="molecule type" value="Genomic_DNA"/>
</dbReference>
<evidence type="ECO:0000313" key="3">
    <source>
        <dbReference type="Proteomes" id="UP000619788"/>
    </source>
</evidence>
<gene>
    <name evidence="2" type="ORF">Psi01_68940</name>
</gene>
<evidence type="ECO:0000256" key="1">
    <source>
        <dbReference type="SAM" id="MobiDB-lite"/>
    </source>
</evidence>
<keyword evidence="3" id="KW-1185">Reference proteome</keyword>
<name>A0A8J3SPY2_9ACTN</name>
<dbReference type="Proteomes" id="UP000619788">
    <property type="component" value="Unassembled WGS sequence"/>
</dbReference>
<sequence length="80" mass="8149">MSPRCLPGRGSGFTLVSTGAPGTGLKDRPDRGQSPRSGTARVPAPAAMPVARLGGGVGWVIVAIHGLSDLVYVDLLLQGR</sequence>
<accession>A0A8J3SPY2</accession>
<dbReference type="AlphaFoldDB" id="A0A8J3SPY2"/>
<evidence type="ECO:0000313" key="2">
    <source>
        <dbReference type="EMBL" id="GIH96264.1"/>
    </source>
</evidence>